<organism evidence="2 3">
    <name type="scientific">Desulfovibrio piger ATCC 29098</name>
    <dbReference type="NCBI Taxonomy" id="411464"/>
    <lineage>
        <taxon>Bacteria</taxon>
        <taxon>Pseudomonadati</taxon>
        <taxon>Thermodesulfobacteriota</taxon>
        <taxon>Desulfovibrionia</taxon>
        <taxon>Desulfovibrionales</taxon>
        <taxon>Desulfovibrionaceae</taxon>
        <taxon>Desulfovibrio</taxon>
    </lineage>
</organism>
<proteinExistence type="predicted"/>
<feature type="non-terminal residue" evidence="2">
    <location>
        <position position="1"/>
    </location>
</feature>
<dbReference type="Proteomes" id="UP000003676">
    <property type="component" value="Unassembled WGS sequence"/>
</dbReference>
<reference evidence="2 3" key="2">
    <citation type="submission" date="2008-10" db="EMBL/GenBank/DDBJ databases">
        <authorList>
            <person name="Fulton L."/>
            <person name="Clifton S."/>
            <person name="Fulton B."/>
            <person name="Xu J."/>
            <person name="Minx P."/>
            <person name="Pepin K.H."/>
            <person name="Johnson M."/>
            <person name="Bhonagiri V."/>
            <person name="Nash W.E."/>
            <person name="Mardis E.R."/>
            <person name="Wilson R.K."/>
        </authorList>
    </citation>
    <scope>NUCLEOTIDE SEQUENCE [LARGE SCALE GENOMIC DNA]</scope>
    <source>
        <strain evidence="2 3">ATCC 29098</strain>
    </source>
</reference>
<sequence length="48" mass="5214">SRTFRQADAPGTARWQPQSKSALFRARHHSTGKAGMPLPSGFRGPPPL</sequence>
<dbReference type="EMBL" id="ABXU01000018">
    <property type="protein sequence ID" value="EEB34675.1"/>
    <property type="molecule type" value="Genomic_DNA"/>
</dbReference>
<protein>
    <submittedName>
        <fullName evidence="2">Uncharacterized protein</fullName>
    </submittedName>
</protein>
<comment type="caution">
    <text evidence="2">The sequence shown here is derived from an EMBL/GenBank/DDBJ whole genome shotgun (WGS) entry which is preliminary data.</text>
</comment>
<gene>
    <name evidence="2" type="ORF">DESPIG_00398</name>
</gene>
<reference evidence="2 3" key="1">
    <citation type="submission" date="2008-10" db="EMBL/GenBank/DDBJ databases">
        <title>Draft genome sequence of Desulvovibrio piger (ATCC 29098).</title>
        <authorList>
            <person name="Sudarsanam P."/>
            <person name="Ley R."/>
            <person name="Guruge J."/>
            <person name="Turnbaugh P.J."/>
            <person name="Mahowald M."/>
            <person name="Liep D."/>
            <person name="Gordon J."/>
        </authorList>
    </citation>
    <scope>NUCLEOTIDE SEQUENCE [LARGE SCALE GENOMIC DNA]</scope>
    <source>
        <strain evidence="2 3">ATCC 29098</strain>
    </source>
</reference>
<name>B6WQS1_9BACT</name>
<evidence type="ECO:0000313" key="3">
    <source>
        <dbReference type="Proteomes" id="UP000003676"/>
    </source>
</evidence>
<dbReference type="AlphaFoldDB" id="B6WQS1"/>
<accession>B6WQS1</accession>
<feature type="region of interest" description="Disordered" evidence="1">
    <location>
        <begin position="1"/>
        <end position="48"/>
    </location>
</feature>
<dbReference type="HOGENOM" id="CLU_3146051_0_0_7"/>
<evidence type="ECO:0000313" key="2">
    <source>
        <dbReference type="EMBL" id="EEB34675.1"/>
    </source>
</evidence>
<evidence type="ECO:0000256" key="1">
    <source>
        <dbReference type="SAM" id="MobiDB-lite"/>
    </source>
</evidence>